<sequence length="169" mass="18604">MANSDAVEPITLTGKNVTAAIDAYLFDALYGQEGIFEKGNKLKATIISNNKIRLSDGLLINQGHFLRIKPGMYEDLTIDNGTQNTKRCDCIVAEFRISSDGETHEIKVVKGTPGTVETVPKLTKNDLENGGSIRQLELYRVHLNGINISGVDKVAQSVYSFNSAVFYYE</sequence>
<dbReference type="EMBL" id="JAQLKE010000027">
    <property type="protein sequence ID" value="MDB7084966.1"/>
    <property type="molecule type" value="Genomic_DNA"/>
</dbReference>
<evidence type="ECO:0000313" key="1">
    <source>
        <dbReference type="EMBL" id="MDB7084966.1"/>
    </source>
</evidence>
<name>A0AB35IPH7_9FIRM</name>
<gene>
    <name evidence="1" type="ORF">PM738_14245</name>
</gene>
<accession>A0AB35IPH7</accession>
<reference evidence="1" key="1">
    <citation type="submission" date="2023-01" db="EMBL/GenBank/DDBJ databases">
        <title>Human gut microbiome strain richness.</title>
        <authorList>
            <person name="Chen-Liaw A."/>
        </authorList>
    </citation>
    <scope>NUCLEOTIDE SEQUENCE</scope>
    <source>
        <strain evidence="1">1001217st2_G6_1001217B_191108</strain>
    </source>
</reference>
<dbReference type="RefSeq" id="WP_118143924.1">
    <property type="nucleotide sequence ID" value="NZ_CAXMZC010000001.1"/>
</dbReference>
<dbReference type="Proteomes" id="UP001211987">
    <property type="component" value="Unassembled WGS sequence"/>
</dbReference>
<organism evidence="1 2">
    <name type="scientific">Thomasclavelia ramosa</name>
    <dbReference type="NCBI Taxonomy" id="1547"/>
    <lineage>
        <taxon>Bacteria</taxon>
        <taxon>Bacillati</taxon>
        <taxon>Bacillota</taxon>
        <taxon>Erysipelotrichia</taxon>
        <taxon>Erysipelotrichales</taxon>
        <taxon>Coprobacillaceae</taxon>
        <taxon>Thomasclavelia</taxon>
    </lineage>
</organism>
<comment type="caution">
    <text evidence="1">The sequence shown here is derived from an EMBL/GenBank/DDBJ whole genome shotgun (WGS) entry which is preliminary data.</text>
</comment>
<protein>
    <submittedName>
        <fullName evidence="1">Uncharacterized protein</fullName>
    </submittedName>
</protein>
<evidence type="ECO:0000313" key="2">
    <source>
        <dbReference type="Proteomes" id="UP001211987"/>
    </source>
</evidence>
<dbReference type="AlphaFoldDB" id="A0AB35IPH7"/>
<proteinExistence type="predicted"/>